<dbReference type="PROSITE" id="PS50833">
    <property type="entry name" value="BRIX"/>
    <property type="match status" value="1"/>
</dbReference>
<dbReference type="OrthoDB" id="10261452at2759"/>
<dbReference type="GO" id="GO:0019843">
    <property type="term" value="F:rRNA binding"/>
    <property type="evidence" value="ECO:0007669"/>
    <property type="project" value="InterPro"/>
</dbReference>
<keyword evidence="4" id="KW-1185">Reference proteome</keyword>
<proteinExistence type="predicted"/>
<dbReference type="EMBL" id="JTDE01005943">
    <property type="protein sequence ID" value="KAF7246561.1"/>
    <property type="molecule type" value="Genomic_DNA"/>
</dbReference>
<dbReference type="GO" id="GO:0000027">
    <property type="term" value="P:ribosomal large subunit assembly"/>
    <property type="evidence" value="ECO:0007669"/>
    <property type="project" value="TreeGrafter"/>
</dbReference>
<name>A0A8S9YM46_9TREM</name>
<sequence>VDLSVEQDARNPDDIIYLRHYHIRTENRAVSRALRRLSLGGVPLKKRKIETGLGPGGSGKSSGVPNLAKYTCIEDFLTKAGMLSDSGLSDALSDLEEVELPQGFREKSSCAQSRKRKLVPTHGLNHLGMAKKAAVRLTEIGPRLTLKLIKIEEGLNAGCVLYHRWQTRTLAEVADQSERLRQRAALRASRRAEHEARRSANETAREAHRTVCIEGMSRAEQLPKDSSHDDQDDMNNASHKPDPVKHHSTNSLYVIPLKSKTCTRKLKKKVKFQVK</sequence>
<feature type="non-terminal residue" evidence="3">
    <location>
        <position position="1"/>
    </location>
</feature>
<dbReference type="GO" id="GO:0030687">
    <property type="term" value="C:preribosome, large subunit precursor"/>
    <property type="evidence" value="ECO:0007669"/>
    <property type="project" value="TreeGrafter"/>
</dbReference>
<dbReference type="GO" id="GO:0006364">
    <property type="term" value="P:rRNA processing"/>
    <property type="evidence" value="ECO:0007669"/>
    <property type="project" value="InterPro"/>
</dbReference>
<dbReference type="InterPro" id="IPR007109">
    <property type="entry name" value="Brix"/>
</dbReference>
<accession>A0A8S9YM46</accession>
<feature type="region of interest" description="Disordered" evidence="1">
    <location>
        <begin position="184"/>
        <end position="254"/>
    </location>
</feature>
<feature type="domain" description="Brix" evidence="2">
    <location>
        <begin position="1"/>
        <end position="157"/>
    </location>
</feature>
<dbReference type="Proteomes" id="UP000822476">
    <property type="component" value="Unassembled WGS sequence"/>
</dbReference>
<dbReference type="PANTHER" id="PTHR12661:SF5">
    <property type="entry name" value="SUPPRESSOR OF SWI4 1 HOMOLOG"/>
    <property type="match status" value="1"/>
</dbReference>
<reference evidence="3" key="1">
    <citation type="submission" date="2019-07" db="EMBL/GenBank/DDBJ databases">
        <title>Annotation for the trematode Paragonimus miyazaki's.</title>
        <authorList>
            <person name="Choi Y.-J."/>
        </authorList>
    </citation>
    <scope>NUCLEOTIDE SEQUENCE</scope>
    <source>
        <strain evidence="3">Japan</strain>
    </source>
</reference>
<dbReference type="AlphaFoldDB" id="A0A8S9YM46"/>
<dbReference type="Pfam" id="PF04427">
    <property type="entry name" value="Brix"/>
    <property type="match status" value="1"/>
</dbReference>
<evidence type="ECO:0000256" key="1">
    <source>
        <dbReference type="SAM" id="MobiDB-lite"/>
    </source>
</evidence>
<evidence type="ECO:0000313" key="3">
    <source>
        <dbReference type="EMBL" id="KAF7246561.1"/>
    </source>
</evidence>
<comment type="caution">
    <text evidence="3">The sequence shown here is derived from an EMBL/GenBank/DDBJ whole genome shotgun (WGS) entry which is preliminary data.</text>
</comment>
<evidence type="ECO:0000313" key="4">
    <source>
        <dbReference type="Proteomes" id="UP000822476"/>
    </source>
</evidence>
<dbReference type="InterPro" id="IPR045112">
    <property type="entry name" value="PPAN-like"/>
</dbReference>
<protein>
    <recommendedName>
        <fullName evidence="2">Brix domain-containing protein</fullName>
    </recommendedName>
</protein>
<dbReference type="PANTHER" id="PTHR12661">
    <property type="entry name" value="PETER PAN-RELATED"/>
    <property type="match status" value="1"/>
</dbReference>
<organism evidence="3 4">
    <name type="scientific">Paragonimus skrjabini miyazakii</name>
    <dbReference type="NCBI Taxonomy" id="59628"/>
    <lineage>
        <taxon>Eukaryota</taxon>
        <taxon>Metazoa</taxon>
        <taxon>Spiralia</taxon>
        <taxon>Lophotrochozoa</taxon>
        <taxon>Platyhelminthes</taxon>
        <taxon>Trematoda</taxon>
        <taxon>Digenea</taxon>
        <taxon>Plagiorchiida</taxon>
        <taxon>Troglotremata</taxon>
        <taxon>Troglotrematidae</taxon>
        <taxon>Paragonimus</taxon>
    </lineage>
</organism>
<feature type="compositionally biased region" description="Basic and acidic residues" evidence="1">
    <location>
        <begin position="190"/>
        <end position="211"/>
    </location>
</feature>
<gene>
    <name evidence="3" type="ORF">EG68_11032</name>
</gene>
<evidence type="ECO:0000259" key="2">
    <source>
        <dbReference type="PROSITE" id="PS50833"/>
    </source>
</evidence>